<accession>A0A369BM90</accession>
<dbReference type="Proteomes" id="UP000253090">
    <property type="component" value="Unassembled WGS sequence"/>
</dbReference>
<dbReference type="EMBL" id="QPJW01000001">
    <property type="protein sequence ID" value="RCX22700.1"/>
    <property type="molecule type" value="Genomic_DNA"/>
</dbReference>
<dbReference type="RefSeq" id="WP_114494660.1">
    <property type="nucleotide sequence ID" value="NZ_QPJW01000001.1"/>
</dbReference>
<protein>
    <recommendedName>
        <fullName evidence="3">Nucleotidyltransferase-like protein</fullName>
    </recommendedName>
</protein>
<comment type="caution">
    <text evidence="1">The sequence shown here is derived from an EMBL/GenBank/DDBJ whole genome shotgun (WGS) entry which is preliminary data.</text>
</comment>
<dbReference type="InterPro" id="IPR043519">
    <property type="entry name" value="NT_sf"/>
</dbReference>
<organism evidence="1 2">
    <name type="scientific">Fontibacillus phaseoli</name>
    <dbReference type="NCBI Taxonomy" id="1416533"/>
    <lineage>
        <taxon>Bacteria</taxon>
        <taxon>Bacillati</taxon>
        <taxon>Bacillota</taxon>
        <taxon>Bacilli</taxon>
        <taxon>Bacillales</taxon>
        <taxon>Paenibacillaceae</taxon>
        <taxon>Fontibacillus</taxon>
    </lineage>
</organism>
<gene>
    <name evidence="1" type="ORF">DFP94_101281</name>
</gene>
<dbReference type="Gene3D" id="3.30.460.10">
    <property type="entry name" value="Beta Polymerase, domain 2"/>
    <property type="match status" value="1"/>
</dbReference>
<evidence type="ECO:0000313" key="1">
    <source>
        <dbReference type="EMBL" id="RCX22700.1"/>
    </source>
</evidence>
<proteinExistence type="predicted"/>
<evidence type="ECO:0000313" key="2">
    <source>
        <dbReference type="Proteomes" id="UP000253090"/>
    </source>
</evidence>
<evidence type="ECO:0008006" key="3">
    <source>
        <dbReference type="Google" id="ProtNLM"/>
    </source>
</evidence>
<name>A0A369BM90_9BACL</name>
<dbReference type="SUPFAM" id="SSF81301">
    <property type="entry name" value="Nucleotidyltransferase"/>
    <property type="match status" value="1"/>
</dbReference>
<sequence length="304" mass="34715">MDDVMQEQLKERYMAATYSFIDKVRDDPNVIAVIIGGSLAYDVVWEKSDIDMTLVVRDQVLKHDNYCIMEDGIVINVHLMLRSSFKRGLERNIGGSFSQSYFSKGTMVYSTDDSLVDFFEDLKEIGSDDIALSAFHIAGSLVHVYEKAQKWLKARRDPLYAQYYLLKAAESIAHMELCLRGEAISREAIQQALRTAPEVLAPFYQDAMSRRLSPEEIAESIDRIDRYLESHLGIIQKPLLEFMSDQEIKTVTLISKHFQVYSEFIVGTLDYLADKGVIERVSQSIRLTPKSKPAVEEIGYLYIP</sequence>
<reference evidence="1 2" key="1">
    <citation type="submission" date="2018-07" db="EMBL/GenBank/DDBJ databases">
        <title>Genomic Encyclopedia of Type Strains, Phase III (KMG-III): the genomes of soil and plant-associated and newly described type strains.</title>
        <authorList>
            <person name="Whitman W."/>
        </authorList>
    </citation>
    <scope>NUCLEOTIDE SEQUENCE [LARGE SCALE GENOMIC DNA]</scope>
    <source>
        <strain evidence="1 2">CECT 8333</strain>
    </source>
</reference>
<dbReference type="AlphaFoldDB" id="A0A369BM90"/>
<keyword evidence="2" id="KW-1185">Reference proteome</keyword>
<dbReference type="OrthoDB" id="2539715at2"/>